<dbReference type="Proteomes" id="UP001590951">
    <property type="component" value="Unassembled WGS sequence"/>
</dbReference>
<gene>
    <name evidence="1" type="ORF">ABVK25_006919</name>
</gene>
<protein>
    <submittedName>
        <fullName evidence="1">Uncharacterized protein</fullName>
    </submittedName>
</protein>
<evidence type="ECO:0000313" key="1">
    <source>
        <dbReference type="EMBL" id="KAL2052679.1"/>
    </source>
</evidence>
<comment type="caution">
    <text evidence="1">The sequence shown here is derived from an EMBL/GenBank/DDBJ whole genome shotgun (WGS) entry which is preliminary data.</text>
</comment>
<organism evidence="1 2">
    <name type="scientific">Lepraria finkii</name>
    <dbReference type="NCBI Taxonomy" id="1340010"/>
    <lineage>
        <taxon>Eukaryota</taxon>
        <taxon>Fungi</taxon>
        <taxon>Dikarya</taxon>
        <taxon>Ascomycota</taxon>
        <taxon>Pezizomycotina</taxon>
        <taxon>Lecanoromycetes</taxon>
        <taxon>OSLEUM clade</taxon>
        <taxon>Lecanoromycetidae</taxon>
        <taxon>Lecanorales</taxon>
        <taxon>Lecanorineae</taxon>
        <taxon>Stereocaulaceae</taxon>
        <taxon>Lepraria</taxon>
    </lineage>
</organism>
<name>A0ABR4B491_9LECA</name>
<dbReference type="EMBL" id="JBHFEH010000025">
    <property type="protein sequence ID" value="KAL2052679.1"/>
    <property type="molecule type" value="Genomic_DNA"/>
</dbReference>
<proteinExistence type="predicted"/>
<keyword evidence="2" id="KW-1185">Reference proteome</keyword>
<sequence>MKTILEQSAVVYAWLGLPTEDTSMAFEKLEEFSKVVAGRLFHQFLDERCVGGGVKEPLLGVRDQTAFEAARLLLSSVIEIQDLTETFILWGERVSHPPF</sequence>
<accession>A0ABR4B491</accession>
<evidence type="ECO:0000313" key="2">
    <source>
        <dbReference type="Proteomes" id="UP001590951"/>
    </source>
</evidence>
<reference evidence="1 2" key="1">
    <citation type="submission" date="2024-09" db="EMBL/GenBank/DDBJ databases">
        <title>Rethinking Asexuality: The Enigmatic Case of Functional Sexual Genes in Lepraria (Stereocaulaceae).</title>
        <authorList>
            <person name="Doellman M."/>
            <person name="Sun Y."/>
            <person name="Barcenas-Pena A."/>
            <person name="Lumbsch H.T."/>
            <person name="Grewe F."/>
        </authorList>
    </citation>
    <scope>NUCLEOTIDE SEQUENCE [LARGE SCALE GENOMIC DNA]</scope>
    <source>
        <strain evidence="1 2">Grewe 0041</strain>
    </source>
</reference>